<organism evidence="10 11">
    <name type="scientific">Desulfosoma caldarium</name>
    <dbReference type="NCBI Taxonomy" id="610254"/>
    <lineage>
        <taxon>Bacteria</taxon>
        <taxon>Pseudomonadati</taxon>
        <taxon>Thermodesulfobacteriota</taxon>
        <taxon>Syntrophobacteria</taxon>
        <taxon>Syntrophobacterales</taxon>
        <taxon>Syntrophobacteraceae</taxon>
        <taxon>Desulfosoma</taxon>
    </lineage>
</organism>
<dbReference type="PANTHER" id="PTHR43840">
    <property type="entry name" value="MITOCHONDRIAL METAL TRANSPORTER 1-RELATED"/>
    <property type="match status" value="1"/>
</dbReference>
<dbReference type="Gene3D" id="1.20.1510.10">
    <property type="entry name" value="Cation efflux protein transmembrane domain"/>
    <property type="match status" value="1"/>
</dbReference>
<comment type="subcellular location">
    <subcellularLocation>
        <location evidence="1">Membrane</location>
        <topology evidence="1">Multi-pass membrane protein</topology>
    </subcellularLocation>
</comment>
<evidence type="ECO:0000259" key="8">
    <source>
        <dbReference type="Pfam" id="PF01545"/>
    </source>
</evidence>
<dbReference type="SUPFAM" id="SSF161111">
    <property type="entry name" value="Cation efflux protein transmembrane domain-like"/>
    <property type="match status" value="1"/>
</dbReference>
<dbReference type="InterPro" id="IPR027470">
    <property type="entry name" value="Cation_efflux_CTD"/>
</dbReference>
<dbReference type="InterPro" id="IPR036837">
    <property type="entry name" value="Cation_efflux_CTD_sf"/>
</dbReference>
<keyword evidence="4 7" id="KW-0812">Transmembrane</keyword>
<dbReference type="GO" id="GO:0006882">
    <property type="term" value="P:intracellular zinc ion homeostasis"/>
    <property type="evidence" value="ECO:0007669"/>
    <property type="project" value="TreeGrafter"/>
</dbReference>
<feature type="domain" description="Cation efflux protein cytoplasmic" evidence="9">
    <location>
        <begin position="215"/>
        <end position="290"/>
    </location>
</feature>
<dbReference type="GO" id="GO:0015341">
    <property type="term" value="F:zinc efflux antiporter activity"/>
    <property type="evidence" value="ECO:0007669"/>
    <property type="project" value="TreeGrafter"/>
</dbReference>
<sequence>MEERSQRTRLQAIALSLTLSVLLMAVKFYIYFLTRSAAVLSDALESIVNVIASSFALWSIYLAAKPPDSEHPYGHGKVEYFSAGFEGALIVVAALGIFWSAWHQIRRPHPLPNLDLGLWLVLATSIVNGALGGFLVTMGKRTHSLALVADGKHILTDAFSSAAVVLGLVLVKFTGWHWIDGVVAALIGAHILFSGRSLLKESFAGLMDASDPALLREISELLAQHRKTIWIDIHRLRAWRSGRHLYVDFHLILPRYLPLIDAHREVAELEELFRVHFQGSVEVFVHVDPCQDPDCPICSVPQCAKRSHPKSVSTFWSQSHLTTRQ</sequence>
<dbReference type="NCBIfam" id="TIGR01297">
    <property type="entry name" value="CDF"/>
    <property type="match status" value="1"/>
</dbReference>
<dbReference type="InterPro" id="IPR027469">
    <property type="entry name" value="Cation_efflux_TMD_sf"/>
</dbReference>
<dbReference type="SUPFAM" id="SSF160240">
    <property type="entry name" value="Cation efflux protein cytoplasmic domain-like"/>
    <property type="match status" value="1"/>
</dbReference>
<dbReference type="GO" id="GO:0005886">
    <property type="term" value="C:plasma membrane"/>
    <property type="evidence" value="ECO:0007669"/>
    <property type="project" value="TreeGrafter"/>
</dbReference>
<name>A0A3N1UQD9_9BACT</name>
<dbReference type="InterPro" id="IPR058533">
    <property type="entry name" value="Cation_efflux_TM"/>
</dbReference>
<comment type="similarity">
    <text evidence="2">Belongs to the cation diffusion facilitator (CDF) transporter (TC 2.A.4) family.</text>
</comment>
<dbReference type="Pfam" id="PF16916">
    <property type="entry name" value="ZT_dimer"/>
    <property type="match status" value="1"/>
</dbReference>
<evidence type="ECO:0000256" key="2">
    <source>
        <dbReference type="ARBA" id="ARBA00008114"/>
    </source>
</evidence>
<dbReference type="InterPro" id="IPR002524">
    <property type="entry name" value="Cation_efflux"/>
</dbReference>
<dbReference type="EMBL" id="RJVA01000011">
    <property type="protein sequence ID" value="ROQ93335.1"/>
    <property type="molecule type" value="Genomic_DNA"/>
</dbReference>
<evidence type="ECO:0000259" key="9">
    <source>
        <dbReference type="Pfam" id="PF16916"/>
    </source>
</evidence>
<proteinExistence type="inferred from homology"/>
<evidence type="ECO:0000256" key="5">
    <source>
        <dbReference type="ARBA" id="ARBA00022989"/>
    </source>
</evidence>
<gene>
    <name evidence="10" type="ORF">EDC27_1349</name>
</gene>
<keyword evidence="6 7" id="KW-0472">Membrane</keyword>
<evidence type="ECO:0000313" key="10">
    <source>
        <dbReference type="EMBL" id="ROQ93335.1"/>
    </source>
</evidence>
<evidence type="ECO:0000256" key="6">
    <source>
        <dbReference type="ARBA" id="ARBA00023136"/>
    </source>
</evidence>
<evidence type="ECO:0000313" key="11">
    <source>
        <dbReference type="Proteomes" id="UP000276223"/>
    </source>
</evidence>
<dbReference type="OrthoDB" id="9806522at2"/>
<feature type="transmembrane region" description="Helical" evidence="7">
    <location>
        <begin position="85"/>
        <end position="105"/>
    </location>
</feature>
<dbReference type="Proteomes" id="UP000276223">
    <property type="component" value="Unassembled WGS sequence"/>
</dbReference>
<dbReference type="RefSeq" id="WP_123289849.1">
    <property type="nucleotide sequence ID" value="NZ_RJVA01000011.1"/>
</dbReference>
<keyword evidence="5 7" id="KW-1133">Transmembrane helix</keyword>
<dbReference type="Pfam" id="PF01545">
    <property type="entry name" value="Cation_efflux"/>
    <property type="match status" value="1"/>
</dbReference>
<protein>
    <submittedName>
        <fullName evidence="10">Cation diffusion facilitator family transporter</fullName>
    </submittedName>
</protein>
<evidence type="ECO:0000256" key="7">
    <source>
        <dbReference type="SAM" id="Phobius"/>
    </source>
</evidence>
<feature type="transmembrane region" description="Helical" evidence="7">
    <location>
        <begin position="158"/>
        <end position="176"/>
    </location>
</feature>
<evidence type="ECO:0000256" key="3">
    <source>
        <dbReference type="ARBA" id="ARBA00022448"/>
    </source>
</evidence>
<comment type="caution">
    <text evidence="10">The sequence shown here is derived from an EMBL/GenBank/DDBJ whole genome shotgun (WGS) entry which is preliminary data.</text>
</comment>
<feature type="transmembrane region" description="Helical" evidence="7">
    <location>
        <begin position="117"/>
        <end position="137"/>
    </location>
</feature>
<dbReference type="Gene3D" id="3.30.70.1350">
    <property type="entry name" value="Cation efflux protein, cytoplasmic domain"/>
    <property type="match status" value="1"/>
</dbReference>
<reference evidence="10 11" key="1">
    <citation type="submission" date="2018-11" db="EMBL/GenBank/DDBJ databases">
        <title>Genomic Encyclopedia of Type Strains, Phase IV (KMG-IV): sequencing the most valuable type-strain genomes for metagenomic binning, comparative biology and taxonomic classification.</title>
        <authorList>
            <person name="Goeker M."/>
        </authorList>
    </citation>
    <scope>NUCLEOTIDE SEQUENCE [LARGE SCALE GENOMIC DNA]</scope>
    <source>
        <strain evidence="10 11">DSM 22027</strain>
    </source>
</reference>
<evidence type="ECO:0000256" key="4">
    <source>
        <dbReference type="ARBA" id="ARBA00022692"/>
    </source>
</evidence>
<dbReference type="GO" id="GO:0015086">
    <property type="term" value="F:cadmium ion transmembrane transporter activity"/>
    <property type="evidence" value="ECO:0007669"/>
    <property type="project" value="TreeGrafter"/>
</dbReference>
<keyword evidence="3" id="KW-0813">Transport</keyword>
<evidence type="ECO:0000256" key="1">
    <source>
        <dbReference type="ARBA" id="ARBA00004141"/>
    </source>
</evidence>
<feature type="transmembrane region" description="Helical" evidence="7">
    <location>
        <begin position="12"/>
        <end position="34"/>
    </location>
</feature>
<dbReference type="GO" id="GO:0015093">
    <property type="term" value="F:ferrous iron transmembrane transporter activity"/>
    <property type="evidence" value="ECO:0007669"/>
    <property type="project" value="TreeGrafter"/>
</dbReference>
<accession>A0A3N1UQD9</accession>
<dbReference type="PANTHER" id="PTHR43840:SF15">
    <property type="entry name" value="MITOCHONDRIAL METAL TRANSPORTER 1-RELATED"/>
    <property type="match status" value="1"/>
</dbReference>
<keyword evidence="11" id="KW-1185">Reference proteome</keyword>
<dbReference type="InterPro" id="IPR050291">
    <property type="entry name" value="CDF_Transporter"/>
</dbReference>
<dbReference type="AlphaFoldDB" id="A0A3N1UQD9"/>
<feature type="transmembrane region" description="Helical" evidence="7">
    <location>
        <begin position="182"/>
        <end position="199"/>
    </location>
</feature>
<feature type="domain" description="Cation efflux protein transmembrane" evidence="8">
    <location>
        <begin position="14"/>
        <end position="207"/>
    </location>
</feature>